<dbReference type="RefSeq" id="XP_067715065.1">
    <property type="nucleotide sequence ID" value="XM_067858964.1"/>
</dbReference>
<accession>A0AAV4LV68</accession>
<proteinExistence type="predicted"/>
<comment type="caution">
    <text evidence="1">The sequence shown here is derived from an EMBL/GenBank/DDBJ whole genome shotgun (WGS) entry which is preliminary data.</text>
</comment>
<reference evidence="1 2" key="1">
    <citation type="submission" date="2021-06" db="EMBL/GenBank/DDBJ databases">
        <title>Genome sequence of Babesia caballi.</title>
        <authorList>
            <person name="Yamagishi J."/>
            <person name="Kidaka T."/>
            <person name="Ochi A."/>
        </authorList>
    </citation>
    <scope>NUCLEOTIDE SEQUENCE [LARGE SCALE GENOMIC DNA]</scope>
    <source>
        <strain evidence="1">USDA-D6B2</strain>
    </source>
</reference>
<protein>
    <submittedName>
        <fullName evidence="1">Phenylalanine-tRNA ligase subunit alpha</fullName>
    </submittedName>
</protein>
<dbReference type="GeneID" id="94194477"/>
<dbReference type="GO" id="GO:0016874">
    <property type="term" value="F:ligase activity"/>
    <property type="evidence" value="ECO:0007669"/>
    <property type="project" value="UniProtKB-KW"/>
</dbReference>
<evidence type="ECO:0000313" key="1">
    <source>
        <dbReference type="EMBL" id="GIX62996.1"/>
    </source>
</evidence>
<dbReference type="AlphaFoldDB" id="A0AAV4LV68"/>
<dbReference type="EMBL" id="BPLF01000002">
    <property type="protein sequence ID" value="GIX62996.1"/>
    <property type="molecule type" value="Genomic_DNA"/>
</dbReference>
<gene>
    <name evidence="1" type="ORF">BcabD6B2_24310</name>
</gene>
<keyword evidence="1" id="KW-0436">Ligase</keyword>
<organism evidence="1 2">
    <name type="scientific">Babesia caballi</name>
    <dbReference type="NCBI Taxonomy" id="5871"/>
    <lineage>
        <taxon>Eukaryota</taxon>
        <taxon>Sar</taxon>
        <taxon>Alveolata</taxon>
        <taxon>Apicomplexa</taxon>
        <taxon>Aconoidasida</taxon>
        <taxon>Piroplasmida</taxon>
        <taxon>Babesiidae</taxon>
        <taxon>Babesia</taxon>
    </lineage>
</organism>
<evidence type="ECO:0000313" key="2">
    <source>
        <dbReference type="Proteomes" id="UP001497744"/>
    </source>
</evidence>
<name>A0AAV4LV68_BABCB</name>
<dbReference type="Proteomes" id="UP001497744">
    <property type="component" value="Unassembled WGS sequence"/>
</dbReference>
<sequence>MSRQKGAYKRAKAAKVEAVGASAQGGKARVAGEGRGGGTGGTNVVEEISDVVVANEVERCEGPELIGKHGIHNAANNGTTVFISKLIRLVPQCRHEVLKVAVVSTAATKTLIRPPACAFTLPVEVGETDIHDRHDA</sequence>
<keyword evidence="2" id="KW-1185">Reference proteome</keyword>